<sequence length="144" mass="16847">MMAKTKSPRETLPANIGKLLKRLHYPLDVILLCVRRYVAYSLSLRNLGEMMAGRGIKVDNSSVHWWVIKLLPVFERAFRKRKWPVGKSWRVDETYVKVKGQWKYFYSAVDKAGNTVDFLLRAHRARARARNDALCGERQRRADL</sequence>
<keyword evidence="2" id="KW-0238">DNA-binding</keyword>
<gene>
    <name evidence="5" type="ORF">GGD69_002004</name>
</gene>
<name>A0AAW3URF3_9BURK</name>
<proteinExistence type="predicted"/>
<evidence type="ECO:0000313" key="6">
    <source>
        <dbReference type="Proteomes" id="UP000518681"/>
    </source>
</evidence>
<evidence type="ECO:0000256" key="2">
    <source>
        <dbReference type="ARBA" id="ARBA00023125"/>
    </source>
</evidence>
<dbReference type="AlphaFoldDB" id="A0AAW3URF3"/>
<dbReference type="EMBL" id="JACIIK010000003">
    <property type="protein sequence ID" value="MBB6201155.1"/>
    <property type="molecule type" value="Genomic_DNA"/>
</dbReference>
<dbReference type="GO" id="GO:0003677">
    <property type="term" value="F:DNA binding"/>
    <property type="evidence" value="ECO:0007669"/>
    <property type="project" value="UniProtKB-KW"/>
</dbReference>
<keyword evidence="3" id="KW-0233">DNA recombination</keyword>
<evidence type="ECO:0000256" key="3">
    <source>
        <dbReference type="ARBA" id="ARBA00023172"/>
    </source>
</evidence>
<dbReference type="InterPro" id="IPR032874">
    <property type="entry name" value="DDE_dom"/>
</dbReference>
<reference evidence="5 6" key="1">
    <citation type="submission" date="2020-08" db="EMBL/GenBank/DDBJ databases">
        <title>Genomic Encyclopedia of Type Strains, Phase IV (KMG-V): Genome sequencing to study the core and pangenomes of soil and plant-associated prokaryotes.</title>
        <authorList>
            <person name="Whitman W."/>
        </authorList>
    </citation>
    <scope>NUCLEOTIDE SEQUENCE [LARGE SCALE GENOMIC DNA]</scope>
    <source>
        <strain evidence="5 6">SEMIA 4013</strain>
    </source>
</reference>
<evidence type="ECO:0000256" key="1">
    <source>
        <dbReference type="ARBA" id="ARBA00022578"/>
    </source>
</evidence>
<feature type="domain" description="DDE" evidence="4">
    <location>
        <begin position="87"/>
        <end position="130"/>
    </location>
</feature>
<dbReference type="PANTHER" id="PTHR35528">
    <property type="entry name" value="BLL1675 PROTEIN"/>
    <property type="match status" value="1"/>
</dbReference>
<dbReference type="GO" id="GO:0006310">
    <property type="term" value="P:DNA recombination"/>
    <property type="evidence" value="ECO:0007669"/>
    <property type="project" value="UniProtKB-KW"/>
</dbReference>
<evidence type="ECO:0000313" key="5">
    <source>
        <dbReference type="EMBL" id="MBB6201155.1"/>
    </source>
</evidence>
<evidence type="ECO:0000259" key="4">
    <source>
        <dbReference type="Pfam" id="PF13610"/>
    </source>
</evidence>
<dbReference type="GO" id="GO:0032196">
    <property type="term" value="P:transposition"/>
    <property type="evidence" value="ECO:0007669"/>
    <property type="project" value="UniProtKB-KW"/>
</dbReference>
<dbReference type="PANTHER" id="PTHR35528:SF3">
    <property type="entry name" value="BLL1675 PROTEIN"/>
    <property type="match status" value="1"/>
</dbReference>
<dbReference type="InterPro" id="IPR052183">
    <property type="entry name" value="IS_Transposase"/>
</dbReference>
<comment type="caution">
    <text evidence="5">The sequence shown here is derived from an EMBL/GenBank/DDBJ whole genome shotgun (WGS) entry which is preliminary data.</text>
</comment>
<protein>
    <submittedName>
        <fullName evidence="5">Transposase-like protein</fullName>
    </submittedName>
</protein>
<accession>A0AAW3URF3</accession>
<dbReference type="Pfam" id="PF13610">
    <property type="entry name" value="DDE_Tnp_IS240"/>
    <property type="match status" value="1"/>
</dbReference>
<dbReference type="NCBIfam" id="NF033587">
    <property type="entry name" value="transpos_IS6"/>
    <property type="match status" value="1"/>
</dbReference>
<dbReference type="InterPro" id="IPR047930">
    <property type="entry name" value="Transpos_IS6"/>
</dbReference>
<keyword evidence="1" id="KW-0815">Transposition</keyword>
<organism evidence="5 6">
    <name type="scientific">Paraburkholderia fungorum</name>
    <dbReference type="NCBI Taxonomy" id="134537"/>
    <lineage>
        <taxon>Bacteria</taxon>
        <taxon>Pseudomonadati</taxon>
        <taxon>Pseudomonadota</taxon>
        <taxon>Betaproteobacteria</taxon>
        <taxon>Burkholderiales</taxon>
        <taxon>Burkholderiaceae</taxon>
        <taxon>Paraburkholderia</taxon>
    </lineage>
</organism>
<dbReference type="Proteomes" id="UP000518681">
    <property type="component" value="Unassembled WGS sequence"/>
</dbReference>